<feature type="domain" description="NACHT" evidence="2">
    <location>
        <begin position="123"/>
        <end position="219"/>
    </location>
</feature>
<keyword evidence="1" id="KW-1133">Transmembrane helix</keyword>
<proteinExistence type="predicted"/>
<dbReference type="STRING" id="84724.SAMN04488564_101823"/>
<dbReference type="InterPro" id="IPR027417">
    <property type="entry name" value="P-loop_NTPase"/>
</dbReference>
<dbReference type="Pfam" id="PF05729">
    <property type="entry name" value="NACHT"/>
    <property type="match status" value="1"/>
</dbReference>
<dbReference type="Gene3D" id="3.40.50.300">
    <property type="entry name" value="P-loop containing nucleotide triphosphate hydrolases"/>
    <property type="match status" value="1"/>
</dbReference>
<dbReference type="EMBL" id="FOYL01000001">
    <property type="protein sequence ID" value="SFQ99289.1"/>
    <property type="molecule type" value="Genomic_DNA"/>
</dbReference>
<sequence>MALCLLGDQARNRPSVAGWTRGAAIRDAGGVTEPSKQFPIRATTSGFDSVLKLGAAQRRDTGLVNSQARKLAETMHRRCRREEENRGLYDPGPLTVRWRARTGLGSGKEGDTIADVYRNLPGERLVVLGEPGSGKTMLAIRFVQEFVRHRVASDPVPVIFSLASWDPARLGLRDWLVERLLRDHTGMDAQVPGGASLAVELVEDGWILPVLDGFDEIASGLHDRALEKLSCSNLPCLLTSRLGEYENASRPLGRSAAIELTGVTAADLSAYLPGTWAPVLAEMEARPDGRLAKVLRTPLMASLARKVHSGAESPSALLDATRFPDEAATEEHLLGAFVPAAYRDHRRWETDDARRWLGHLARLGTRDLAWWELGGAMSRLRRIASVVVAVSLLTALFDWMIYLPVYSAETGLARGVRTALFEGVFMGSMVGIVFGLVYAVITVRGHVVRPSRVRLRWRGPRTGRSLLGSVTIGLTGGFGAGAGYGVATTSLRTLFGELFGAIPDEVTTADLLVMTLANSIMWGLIFAVAGGLVLGLAAAFESPLDISRAFDPVGLLAENRVTALRQAAALVPAVALAFLLSSYVVVQLIEVVVGVLDWRPLALLAIGAISGCVAALGYLVTFTAWGQWLILARFWWPMTGRMPWAMVAFLEDAYELGVLRQSGANYQFRHERLRDHLARH</sequence>
<dbReference type="AlphaFoldDB" id="A0A1I6D1D9"/>
<dbReference type="PROSITE" id="PS50837">
    <property type="entry name" value="NACHT"/>
    <property type="match status" value="1"/>
</dbReference>
<keyword evidence="1" id="KW-0812">Transmembrane</keyword>
<organism evidence="3 4">
    <name type="scientific">Lentzea waywayandensis</name>
    <dbReference type="NCBI Taxonomy" id="84724"/>
    <lineage>
        <taxon>Bacteria</taxon>
        <taxon>Bacillati</taxon>
        <taxon>Actinomycetota</taxon>
        <taxon>Actinomycetes</taxon>
        <taxon>Pseudonocardiales</taxon>
        <taxon>Pseudonocardiaceae</taxon>
        <taxon>Lentzea</taxon>
    </lineage>
</organism>
<evidence type="ECO:0000313" key="3">
    <source>
        <dbReference type="EMBL" id="SFQ99289.1"/>
    </source>
</evidence>
<evidence type="ECO:0000256" key="1">
    <source>
        <dbReference type="SAM" id="Phobius"/>
    </source>
</evidence>
<evidence type="ECO:0000313" key="4">
    <source>
        <dbReference type="Proteomes" id="UP000198583"/>
    </source>
</evidence>
<gene>
    <name evidence="3" type="ORF">SAMN04488564_101823</name>
</gene>
<evidence type="ECO:0000259" key="2">
    <source>
        <dbReference type="PROSITE" id="PS50837"/>
    </source>
</evidence>
<reference evidence="4" key="1">
    <citation type="submission" date="2016-10" db="EMBL/GenBank/DDBJ databases">
        <authorList>
            <person name="Varghese N."/>
            <person name="Submissions S."/>
        </authorList>
    </citation>
    <scope>NUCLEOTIDE SEQUENCE [LARGE SCALE GENOMIC DNA]</scope>
    <source>
        <strain evidence="4">DSM 44232</strain>
    </source>
</reference>
<feature type="transmembrane region" description="Helical" evidence="1">
    <location>
        <begin position="520"/>
        <end position="540"/>
    </location>
</feature>
<protein>
    <submittedName>
        <fullName evidence="3">NACHT domain-containing protein</fullName>
    </submittedName>
</protein>
<feature type="transmembrane region" description="Helical" evidence="1">
    <location>
        <begin position="601"/>
        <end position="631"/>
    </location>
</feature>
<dbReference type="Proteomes" id="UP000198583">
    <property type="component" value="Unassembled WGS sequence"/>
</dbReference>
<feature type="transmembrane region" description="Helical" evidence="1">
    <location>
        <begin position="466"/>
        <end position="487"/>
    </location>
</feature>
<feature type="transmembrane region" description="Helical" evidence="1">
    <location>
        <begin position="567"/>
        <end position="589"/>
    </location>
</feature>
<dbReference type="SUPFAM" id="SSF52540">
    <property type="entry name" value="P-loop containing nucleoside triphosphate hydrolases"/>
    <property type="match status" value="1"/>
</dbReference>
<name>A0A1I6D1D9_9PSEU</name>
<keyword evidence="4" id="KW-1185">Reference proteome</keyword>
<dbReference type="OrthoDB" id="419058at2"/>
<feature type="transmembrane region" description="Helical" evidence="1">
    <location>
        <begin position="383"/>
        <end position="403"/>
    </location>
</feature>
<feature type="transmembrane region" description="Helical" evidence="1">
    <location>
        <begin position="423"/>
        <end position="445"/>
    </location>
</feature>
<dbReference type="InterPro" id="IPR007111">
    <property type="entry name" value="NACHT_NTPase"/>
</dbReference>
<keyword evidence="1" id="KW-0472">Membrane</keyword>
<accession>A0A1I6D1D9</accession>